<evidence type="ECO:0000256" key="7">
    <source>
        <dbReference type="SAM" id="Phobius"/>
    </source>
</evidence>
<keyword evidence="5" id="KW-0175">Coiled coil</keyword>
<feature type="compositionally biased region" description="Pro residues" evidence="6">
    <location>
        <begin position="450"/>
        <end position="491"/>
    </location>
</feature>
<keyword evidence="7" id="KW-1133">Transmembrane helix</keyword>
<keyword evidence="3" id="KW-0378">Hydrolase</keyword>
<keyword evidence="7" id="KW-0812">Transmembrane</keyword>
<dbReference type="Proteomes" id="UP000642070">
    <property type="component" value="Unassembled WGS sequence"/>
</dbReference>
<dbReference type="InterPro" id="IPR038765">
    <property type="entry name" value="Papain-like_cys_pep_sf"/>
</dbReference>
<comment type="similarity">
    <text evidence="1">Belongs to the peptidase C40 family.</text>
</comment>
<evidence type="ECO:0000259" key="8">
    <source>
        <dbReference type="PROSITE" id="PS51935"/>
    </source>
</evidence>
<dbReference type="InterPro" id="IPR000064">
    <property type="entry name" value="NLP_P60_dom"/>
</dbReference>
<feature type="coiled-coil region" evidence="5">
    <location>
        <begin position="122"/>
        <end position="156"/>
    </location>
</feature>
<dbReference type="EMBL" id="BMPI01000055">
    <property type="protein sequence ID" value="GGM67175.1"/>
    <property type="molecule type" value="Genomic_DNA"/>
</dbReference>
<feature type="coiled-coil region" evidence="5">
    <location>
        <begin position="204"/>
        <end position="266"/>
    </location>
</feature>
<evidence type="ECO:0000256" key="6">
    <source>
        <dbReference type="SAM" id="MobiDB-lite"/>
    </source>
</evidence>
<feature type="compositionally biased region" description="Low complexity" evidence="6">
    <location>
        <begin position="492"/>
        <end position="511"/>
    </location>
</feature>
<dbReference type="PANTHER" id="PTHR47053:SF1">
    <property type="entry name" value="MUREIN DD-ENDOPEPTIDASE MEPH-RELATED"/>
    <property type="match status" value="1"/>
</dbReference>
<protein>
    <recommendedName>
        <fullName evidence="8">NlpC/P60 domain-containing protein</fullName>
    </recommendedName>
</protein>
<feature type="region of interest" description="Disordered" evidence="6">
    <location>
        <begin position="416"/>
        <end position="531"/>
    </location>
</feature>
<dbReference type="GO" id="GO:0008234">
    <property type="term" value="F:cysteine-type peptidase activity"/>
    <property type="evidence" value="ECO:0007669"/>
    <property type="project" value="UniProtKB-KW"/>
</dbReference>
<dbReference type="PANTHER" id="PTHR47053">
    <property type="entry name" value="MUREIN DD-ENDOPEPTIDASE MEPH-RELATED"/>
    <property type="match status" value="1"/>
</dbReference>
<keyword evidence="7" id="KW-0472">Membrane</keyword>
<dbReference type="GO" id="GO:0006508">
    <property type="term" value="P:proteolysis"/>
    <property type="evidence" value="ECO:0007669"/>
    <property type="project" value="UniProtKB-KW"/>
</dbReference>
<feature type="domain" description="NlpC/P60" evidence="8">
    <location>
        <begin position="288"/>
        <end position="421"/>
    </location>
</feature>
<keyword evidence="2" id="KW-0645">Protease</keyword>
<keyword evidence="4" id="KW-0788">Thiol protease</keyword>
<gene>
    <name evidence="9" type="ORF">GCM10007977_081100</name>
</gene>
<feature type="compositionally biased region" description="Low complexity" evidence="6">
    <location>
        <begin position="420"/>
        <end position="449"/>
    </location>
</feature>
<dbReference type="SUPFAM" id="SSF54001">
    <property type="entry name" value="Cysteine proteinases"/>
    <property type="match status" value="1"/>
</dbReference>
<accession>A0A917U931</accession>
<evidence type="ECO:0000256" key="2">
    <source>
        <dbReference type="ARBA" id="ARBA00022670"/>
    </source>
</evidence>
<dbReference type="Pfam" id="PF00877">
    <property type="entry name" value="NLPC_P60"/>
    <property type="match status" value="1"/>
</dbReference>
<dbReference type="AlphaFoldDB" id="A0A917U931"/>
<organism evidence="9 10">
    <name type="scientific">Dactylosporangium sucinum</name>
    <dbReference type="NCBI Taxonomy" id="1424081"/>
    <lineage>
        <taxon>Bacteria</taxon>
        <taxon>Bacillati</taxon>
        <taxon>Actinomycetota</taxon>
        <taxon>Actinomycetes</taxon>
        <taxon>Micromonosporales</taxon>
        <taxon>Micromonosporaceae</taxon>
        <taxon>Dactylosporangium</taxon>
    </lineage>
</organism>
<feature type="compositionally biased region" description="Polar residues" evidence="6">
    <location>
        <begin position="522"/>
        <end position="531"/>
    </location>
</feature>
<dbReference type="Gene3D" id="3.90.1720.10">
    <property type="entry name" value="endopeptidase domain like (from Nostoc punctiforme)"/>
    <property type="match status" value="1"/>
</dbReference>
<evidence type="ECO:0000313" key="10">
    <source>
        <dbReference type="Proteomes" id="UP000642070"/>
    </source>
</evidence>
<comment type="caution">
    <text evidence="9">The sequence shown here is derived from an EMBL/GenBank/DDBJ whole genome shotgun (WGS) entry which is preliminary data.</text>
</comment>
<sequence>MDELVLRAAYPGDDWTPEPLEQVIEPAVRKLSRRRRGPAVAAAVVCTMLCALVARPAYADPGQSIPDAGSRPIAAGTLVMPGQSGTTATTPPAGTSAASLRGPLAAQLAAAEAVVTSLGQRRLQASLDLEAAQATLTDAEEQLRLATARVADLRGKADSAAADAYKRATGLGPLDQYAFDLYQFGRLAPGLGDQPGGQETARDLLRAEDEKSAAELKLDLARSAVQTAQGIYTPIDVEFNARNAAYLKLKSDNEAAVLQIEAAQDEYEQSLGGPGLVANPVIDGMQAHPKAIQALNYAMGKIGSWYVWGDEGPNTFDCSGLAYWAYGLVGVRVPRVANDMYRGTTNIQPTKDRPGDRLLPGDLVFFANDLNDWRSIYHMGIYIGNGNMVVAPTTGQKVKVSPVRWSRLFGASRIFPAVPAPNQTTQPPQPNPTSITTNPSPSATTSKPPTSAPPSSKPPSSAPPSSQPPSSQPPSPAPPSSQPASSAPPSPAASQQPSTSTSATASASAKAPTPPTTRRGHSTTSCAPAEP</sequence>
<evidence type="ECO:0000256" key="5">
    <source>
        <dbReference type="SAM" id="Coils"/>
    </source>
</evidence>
<evidence type="ECO:0000256" key="4">
    <source>
        <dbReference type="ARBA" id="ARBA00022807"/>
    </source>
</evidence>
<reference evidence="9" key="1">
    <citation type="journal article" date="2014" name="Int. J. Syst. Evol. Microbiol.">
        <title>Complete genome sequence of Corynebacterium casei LMG S-19264T (=DSM 44701T), isolated from a smear-ripened cheese.</title>
        <authorList>
            <consortium name="US DOE Joint Genome Institute (JGI-PGF)"/>
            <person name="Walter F."/>
            <person name="Albersmeier A."/>
            <person name="Kalinowski J."/>
            <person name="Ruckert C."/>
        </authorList>
    </citation>
    <scope>NUCLEOTIDE SEQUENCE</scope>
    <source>
        <strain evidence="9">JCM 19831</strain>
    </source>
</reference>
<proteinExistence type="inferred from homology"/>
<keyword evidence="10" id="KW-1185">Reference proteome</keyword>
<dbReference type="RefSeq" id="WP_229836386.1">
    <property type="nucleotide sequence ID" value="NZ_BMPI01000055.1"/>
</dbReference>
<dbReference type="PROSITE" id="PS51935">
    <property type="entry name" value="NLPC_P60"/>
    <property type="match status" value="1"/>
</dbReference>
<dbReference type="InterPro" id="IPR051202">
    <property type="entry name" value="Peptidase_C40"/>
</dbReference>
<evidence type="ECO:0000256" key="3">
    <source>
        <dbReference type="ARBA" id="ARBA00022801"/>
    </source>
</evidence>
<reference evidence="9" key="2">
    <citation type="submission" date="2020-09" db="EMBL/GenBank/DDBJ databases">
        <authorList>
            <person name="Sun Q."/>
            <person name="Ohkuma M."/>
        </authorList>
    </citation>
    <scope>NUCLEOTIDE SEQUENCE</scope>
    <source>
        <strain evidence="9">JCM 19831</strain>
    </source>
</reference>
<evidence type="ECO:0000313" key="9">
    <source>
        <dbReference type="EMBL" id="GGM67175.1"/>
    </source>
</evidence>
<feature type="transmembrane region" description="Helical" evidence="7">
    <location>
        <begin position="39"/>
        <end position="58"/>
    </location>
</feature>
<evidence type="ECO:0000256" key="1">
    <source>
        <dbReference type="ARBA" id="ARBA00007074"/>
    </source>
</evidence>
<name>A0A917U931_9ACTN</name>